<dbReference type="Gene3D" id="3.30.450.20">
    <property type="entry name" value="PAS domain"/>
    <property type="match status" value="1"/>
</dbReference>
<keyword evidence="3" id="KW-1133">Transmembrane helix</keyword>
<dbReference type="NCBIfam" id="TIGR00254">
    <property type="entry name" value="GGDEF"/>
    <property type="match status" value="1"/>
</dbReference>
<evidence type="ECO:0000256" key="2">
    <source>
        <dbReference type="SAM" id="Coils"/>
    </source>
</evidence>
<evidence type="ECO:0000256" key="4">
    <source>
        <dbReference type="SAM" id="SignalP"/>
    </source>
</evidence>
<dbReference type="SUPFAM" id="SSF55073">
    <property type="entry name" value="Nucleotide cyclase"/>
    <property type="match status" value="1"/>
</dbReference>
<accession>A0AB38YEN2</accession>
<dbReference type="EMBL" id="CP101717">
    <property type="protein sequence ID" value="WLD57815.1"/>
    <property type="molecule type" value="Genomic_DNA"/>
</dbReference>
<dbReference type="CDD" id="cd00130">
    <property type="entry name" value="PAS"/>
    <property type="match status" value="1"/>
</dbReference>
<feature type="domain" description="PAC" evidence="6">
    <location>
        <begin position="372"/>
        <end position="424"/>
    </location>
</feature>
<dbReference type="SMART" id="SM00267">
    <property type="entry name" value="GGDEF"/>
    <property type="match status" value="1"/>
</dbReference>
<dbReference type="Pfam" id="PF00989">
    <property type="entry name" value="PAS"/>
    <property type="match status" value="1"/>
</dbReference>
<dbReference type="InterPro" id="IPR001638">
    <property type="entry name" value="Solute-binding_3/MltF_N"/>
</dbReference>
<dbReference type="CDD" id="cd01949">
    <property type="entry name" value="GGDEF"/>
    <property type="match status" value="1"/>
</dbReference>
<dbReference type="FunFam" id="3.30.70.270:FF:000001">
    <property type="entry name" value="Diguanylate cyclase domain protein"/>
    <property type="match status" value="1"/>
</dbReference>
<dbReference type="PROSITE" id="PS50887">
    <property type="entry name" value="GGDEF"/>
    <property type="match status" value="1"/>
</dbReference>
<organism evidence="8">
    <name type="scientific">Salinispirillum sp. LH 10-3-1</name>
    <dbReference type="NCBI Taxonomy" id="2952525"/>
    <lineage>
        <taxon>Bacteria</taxon>
        <taxon>Pseudomonadati</taxon>
        <taxon>Pseudomonadota</taxon>
        <taxon>Gammaproteobacteria</taxon>
        <taxon>Oceanospirillales</taxon>
        <taxon>Saccharospirillaceae</taxon>
        <taxon>Salinispirillum</taxon>
    </lineage>
</organism>
<keyword evidence="3" id="KW-0812">Transmembrane</keyword>
<dbReference type="GO" id="GO:0052621">
    <property type="term" value="F:diguanylate cyclase activity"/>
    <property type="evidence" value="ECO:0007669"/>
    <property type="project" value="UniProtKB-EC"/>
</dbReference>
<keyword evidence="8" id="KW-0548">Nucleotidyltransferase</keyword>
<feature type="signal peptide" evidence="4">
    <location>
        <begin position="1"/>
        <end position="21"/>
    </location>
</feature>
<dbReference type="Gene3D" id="3.30.70.270">
    <property type="match status" value="1"/>
</dbReference>
<keyword evidence="4" id="KW-0732">Signal</keyword>
<dbReference type="GO" id="GO:0006355">
    <property type="term" value="P:regulation of DNA-templated transcription"/>
    <property type="evidence" value="ECO:0007669"/>
    <property type="project" value="InterPro"/>
</dbReference>
<keyword evidence="8" id="KW-0808">Transferase</keyword>
<dbReference type="InterPro" id="IPR013767">
    <property type="entry name" value="PAS_fold"/>
</dbReference>
<evidence type="ECO:0000313" key="8">
    <source>
        <dbReference type="EMBL" id="WLD57815.1"/>
    </source>
</evidence>
<dbReference type="SMART" id="SM00091">
    <property type="entry name" value="PAS"/>
    <property type="match status" value="1"/>
</dbReference>
<dbReference type="Pfam" id="PF00990">
    <property type="entry name" value="GGDEF"/>
    <property type="match status" value="1"/>
</dbReference>
<dbReference type="NCBIfam" id="TIGR00229">
    <property type="entry name" value="sensory_box"/>
    <property type="match status" value="1"/>
</dbReference>
<evidence type="ECO:0000256" key="3">
    <source>
        <dbReference type="SAM" id="Phobius"/>
    </source>
</evidence>
<evidence type="ECO:0000259" key="7">
    <source>
        <dbReference type="PROSITE" id="PS50887"/>
    </source>
</evidence>
<evidence type="ECO:0000256" key="1">
    <source>
        <dbReference type="ARBA" id="ARBA00001946"/>
    </source>
</evidence>
<dbReference type="SUPFAM" id="SSF55785">
    <property type="entry name" value="PYP-like sensor domain (PAS domain)"/>
    <property type="match status" value="1"/>
</dbReference>
<proteinExistence type="predicted"/>
<dbReference type="PROSITE" id="PS50112">
    <property type="entry name" value="PAS"/>
    <property type="match status" value="1"/>
</dbReference>
<dbReference type="SUPFAM" id="SSF53850">
    <property type="entry name" value="Periplasmic binding protein-like II"/>
    <property type="match status" value="1"/>
</dbReference>
<dbReference type="CDD" id="cd13706">
    <property type="entry name" value="PBP2_HisK_like_1"/>
    <property type="match status" value="1"/>
</dbReference>
<dbReference type="InterPro" id="IPR000014">
    <property type="entry name" value="PAS"/>
</dbReference>
<feature type="transmembrane region" description="Helical" evidence="3">
    <location>
        <begin position="254"/>
        <end position="273"/>
    </location>
</feature>
<dbReference type="RefSeq" id="WP_304995099.1">
    <property type="nucleotide sequence ID" value="NZ_CP101717.1"/>
</dbReference>
<dbReference type="InterPro" id="IPR000700">
    <property type="entry name" value="PAS-assoc_C"/>
</dbReference>
<dbReference type="InterPro" id="IPR029787">
    <property type="entry name" value="Nucleotide_cyclase"/>
</dbReference>
<dbReference type="InterPro" id="IPR035965">
    <property type="entry name" value="PAS-like_dom_sf"/>
</dbReference>
<dbReference type="PANTHER" id="PTHR46663">
    <property type="entry name" value="DIGUANYLATE CYCLASE DGCT-RELATED"/>
    <property type="match status" value="1"/>
</dbReference>
<dbReference type="InterPro" id="IPR000160">
    <property type="entry name" value="GGDEF_dom"/>
</dbReference>
<dbReference type="SMART" id="SM00086">
    <property type="entry name" value="PAC"/>
    <property type="match status" value="1"/>
</dbReference>
<reference evidence="8" key="1">
    <citation type="submission" date="2022-07" db="EMBL/GenBank/DDBJ databases">
        <title>Complete genome sequence of Salinispirillum sp. LH10-3-1 capable of multiple carbohydrate inversion isolated from a soda lake.</title>
        <authorList>
            <person name="Liu J."/>
            <person name="Zhai Y."/>
            <person name="Zhang H."/>
            <person name="Yang H."/>
            <person name="Qu J."/>
            <person name="Li J."/>
        </authorList>
    </citation>
    <scope>NUCLEOTIDE SEQUENCE</scope>
    <source>
        <strain evidence="8">LH 10-3-1</strain>
    </source>
</reference>
<dbReference type="InterPro" id="IPR043128">
    <property type="entry name" value="Rev_trsase/Diguanyl_cyclase"/>
</dbReference>
<dbReference type="InterPro" id="IPR001610">
    <property type="entry name" value="PAC"/>
</dbReference>
<dbReference type="SMART" id="SM00062">
    <property type="entry name" value="PBPb"/>
    <property type="match status" value="1"/>
</dbReference>
<dbReference type="AlphaFoldDB" id="A0AB38YEN2"/>
<evidence type="ECO:0000259" key="6">
    <source>
        <dbReference type="PROSITE" id="PS50113"/>
    </source>
</evidence>
<comment type="cofactor">
    <cofactor evidence="1">
        <name>Mg(2+)</name>
        <dbReference type="ChEBI" id="CHEBI:18420"/>
    </cofactor>
</comment>
<dbReference type="PANTHER" id="PTHR46663:SF3">
    <property type="entry name" value="SLL0267 PROTEIN"/>
    <property type="match status" value="1"/>
</dbReference>
<keyword evidence="2" id="KW-0175">Coiled coil</keyword>
<dbReference type="PROSITE" id="PS50113">
    <property type="entry name" value="PAC"/>
    <property type="match status" value="1"/>
</dbReference>
<feature type="coiled-coil region" evidence="2">
    <location>
        <begin position="274"/>
        <end position="301"/>
    </location>
</feature>
<feature type="domain" description="PAS" evidence="5">
    <location>
        <begin position="291"/>
        <end position="352"/>
    </location>
</feature>
<evidence type="ECO:0000259" key="5">
    <source>
        <dbReference type="PROSITE" id="PS50112"/>
    </source>
</evidence>
<sequence length="604" mass="67556">MRAFARGFTLLLLSLAITAHAQEPLRIVQDHAWPPFSYLNQNNEPEGLLIDLWRDVAEALNRDVEFTLVDWGDTLSLVRDSEHLVHGGLLHSPQRAQYLDFSSTLLPLRATLFVANSAQNLNTLSMPDLTGRTVGVTRGGFEEEFMRDNHPNITLSLYDNNDLLVTAAVRGEIQAFVADYPVGMYFLDQKASPERFRVLTVLYELPLHAAVAANNQALLQEVEAGLALLGPEQIARITQKWMRTEQVAVLPRHLLPMLLVLIAAVIVPTLWFYNRQLQVKVARQTAELREREKRLSLLNENMADVIWTADADSCLSYLSPSIEKLLGYTPTELIGKPMIVTLTEESVHDALKLLGEAITAAREQAGTRYIDRMSELAQVRKDRSVVWTEVAVRAFFDINGNLEGAQGVSRDITERKLAQDAIRELAYYDPLTQLPNRRLLSDRLEQAVVSAVRRREHGAVLFLDLDNFKEINDAHGHEIGDQLLQQVARLISAQLRESDTVARLGGDEFIILLNHLPKDLTEATAEAQRLAHKVLDALHEKLVLEGKDCAVKASIGLTLFGQESDQAKELLREADNAMYQAKKAGRHCVVAYDQAVNTGSDHLG</sequence>
<gene>
    <name evidence="8" type="ORF">NFC81_14035</name>
</gene>
<dbReference type="Pfam" id="PF00497">
    <property type="entry name" value="SBP_bac_3"/>
    <property type="match status" value="1"/>
</dbReference>
<keyword evidence="3" id="KW-0472">Membrane</keyword>
<dbReference type="InterPro" id="IPR052163">
    <property type="entry name" value="DGC-Regulatory_Protein"/>
</dbReference>
<dbReference type="Gene3D" id="3.40.190.10">
    <property type="entry name" value="Periplasmic binding protein-like II"/>
    <property type="match status" value="2"/>
</dbReference>
<feature type="chain" id="PRO_5044345041" evidence="4">
    <location>
        <begin position="22"/>
        <end position="604"/>
    </location>
</feature>
<feature type="domain" description="GGDEF" evidence="7">
    <location>
        <begin position="456"/>
        <end position="594"/>
    </location>
</feature>
<dbReference type="EC" id="2.7.7.65" evidence="8"/>
<protein>
    <submittedName>
        <fullName evidence="8">Diguanylate cyclase</fullName>
        <ecNumber evidence="8">2.7.7.65</ecNumber>
    </submittedName>
</protein>
<name>A0AB38YEN2_9GAMM</name>